<dbReference type="PANTHER" id="PTHR14969">
    <property type="entry name" value="SPHINGOSINE-1-PHOSPHATE PHOSPHOHYDROLASE"/>
    <property type="match status" value="1"/>
</dbReference>
<evidence type="ECO:0000313" key="6">
    <source>
        <dbReference type="EMBL" id="MCS4558352.1"/>
    </source>
</evidence>
<feature type="transmembrane region" description="Helical" evidence="4">
    <location>
        <begin position="217"/>
        <end position="235"/>
    </location>
</feature>
<gene>
    <name evidence="6" type="ORF">L9G74_18075</name>
</gene>
<dbReference type="InterPro" id="IPR036938">
    <property type="entry name" value="PAP2/HPO_sf"/>
</dbReference>
<feature type="transmembrane region" description="Helical" evidence="4">
    <location>
        <begin position="56"/>
        <end position="73"/>
    </location>
</feature>
<name>A0ABT2FPV3_9GAMM</name>
<evidence type="ECO:0000256" key="4">
    <source>
        <dbReference type="SAM" id="Phobius"/>
    </source>
</evidence>
<keyword evidence="4" id="KW-1133">Transmembrane helix</keyword>
<accession>A0ABT2FPV3</accession>
<comment type="catalytic activity">
    <reaction evidence="3">
        <text>di-trans,octa-cis-undecaprenyl diphosphate + H2O = di-trans,octa-cis-undecaprenyl phosphate + phosphate + H(+)</text>
        <dbReference type="Rhea" id="RHEA:28094"/>
        <dbReference type="ChEBI" id="CHEBI:15377"/>
        <dbReference type="ChEBI" id="CHEBI:15378"/>
        <dbReference type="ChEBI" id="CHEBI:43474"/>
        <dbReference type="ChEBI" id="CHEBI:58405"/>
        <dbReference type="ChEBI" id="CHEBI:60392"/>
        <dbReference type="EC" id="3.6.1.27"/>
    </reaction>
</comment>
<feature type="transmembrane region" description="Helical" evidence="4">
    <location>
        <begin position="162"/>
        <end position="184"/>
    </location>
</feature>
<dbReference type="EC" id="3.6.1.27" evidence="1"/>
<organism evidence="6 7">
    <name type="scientific">Shewanella electrica</name>
    <dbReference type="NCBI Taxonomy" id="515560"/>
    <lineage>
        <taxon>Bacteria</taxon>
        <taxon>Pseudomonadati</taxon>
        <taxon>Pseudomonadota</taxon>
        <taxon>Gammaproteobacteria</taxon>
        <taxon>Alteromonadales</taxon>
        <taxon>Shewanellaceae</taxon>
        <taxon>Shewanella</taxon>
    </lineage>
</organism>
<keyword evidence="4" id="KW-0812">Transmembrane</keyword>
<dbReference type="Gene3D" id="1.20.144.10">
    <property type="entry name" value="Phosphatidic acid phosphatase type 2/haloperoxidase"/>
    <property type="match status" value="1"/>
</dbReference>
<feature type="transmembrane region" description="Helical" evidence="4">
    <location>
        <begin position="80"/>
        <end position="99"/>
    </location>
</feature>
<keyword evidence="4" id="KW-0472">Membrane</keyword>
<dbReference type="Pfam" id="PF01569">
    <property type="entry name" value="PAP2"/>
    <property type="match status" value="1"/>
</dbReference>
<evidence type="ECO:0000259" key="5">
    <source>
        <dbReference type="SMART" id="SM00014"/>
    </source>
</evidence>
<dbReference type="RefSeq" id="WP_238898170.1">
    <property type="nucleotide sequence ID" value="NZ_JAKOGG010000019.1"/>
</dbReference>
<dbReference type="SMART" id="SM00014">
    <property type="entry name" value="acidPPc"/>
    <property type="match status" value="1"/>
</dbReference>
<sequence>MHRQLAAHQWLLISWGMLLLPPLLLFGADVSLFPWLDLSSTAAQLNYAVTMTGTRPWGALTSALVVLLLWRMVPAAQRWPMLAATLLALGLNLLVSHGLKNLFQESRPYVEYLASHGLLDLSHFYASDAAGRSTLLHGLALEQLPMPLADSVWQQWRFETGYSFPSGHTLFSCTLALCGCFVLLPLQRWGLALLLLGWAMWVSISRILLGMHWPVDVLVSALLSGVIVWCSHALMQRLWVRKPTL</sequence>
<evidence type="ECO:0000313" key="7">
    <source>
        <dbReference type="Proteomes" id="UP001201549"/>
    </source>
</evidence>
<dbReference type="SUPFAM" id="SSF48317">
    <property type="entry name" value="Acid phosphatase/Vanadium-dependent haloperoxidase"/>
    <property type="match status" value="1"/>
</dbReference>
<dbReference type="EMBL" id="JAKOGG010000019">
    <property type="protein sequence ID" value="MCS4558352.1"/>
    <property type="molecule type" value="Genomic_DNA"/>
</dbReference>
<proteinExistence type="predicted"/>
<evidence type="ECO:0000256" key="1">
    <source>
        <dbReference type="ARBA" id="ARBA00012374"/>
    </source>
</evidence>
<dbReference type="CDD" id="cd01610">
    <property type="entry name" value="PAP2_like"/>
    <property type="match status" value="1"/>
</dbReference>
<evidence type="ECO:0000256" key="3">
    <source>
        <dbReference type="ARBA" id="ARBA00047594"/>
    </source>
</evidence>
<evidence type="ECO:0000256" key="2">
    <source>
        <dbReference type="ARBA" id="ARBA00032707"/>
    </source>
</evidence>
<dbReference type="InterPro" id="IPR000326">
    <property type="entry name" value="PAP2/HPO"/>
</dbReference>
<protein>
    <recommendedName>
        <fullName evidence="1">undecaprenyl-diphosphate phosphatase</fullName>
        <ecNumber evidence="1">3.6.1.27</ecNumber>
    </recommendedName>
    <alternativeName>
        <fullName evidence="2">Undecaprenyl pyrophosphate phosphatase</fullName>
    </alternativeName>
</protein>
<feature type="transmembrane region" description="Helical" evidence="4">
    <location>
        <begin position="191"/>
        <end position="211"/>
    </location>
</feature>
<reference evidence="7" key="1">
    <citation type="submission" date="2023-07" db="EMBL/GenBank/DDBJ databases">
        <title>Shewanella mangrovi sp. nov., an acetaldehyde- degrading bacterium isolated from mangrove sediment.</title>
        <authorList>
            <person name="Liu Y."/>
        </authorList>
    </citation>
    <scope>NUCLEOTIDE SEQUENCE [LARGE SCALE GENOMIC DNA]</scope>
    <source>
        <strain evidence="7">C32</strain>
    </source>
</reference>
<dbReference type="Proteomes" id="UP001201549">
    <property type="component" value="Unassembled WGS sequence"/>
</dbReference>
<dbReference type="PANTHER" id="PTHR14969:SF54">
    <property type="entry name" value="PHOSPHATIDYLGLYCEROPHOSPHATASE B"/>
    <property type="match status" value="1"/>
</dbReference>
<comment type="caution">
    <text evidence="6">The sequence shown here is derived from an EMBL/GenBank/DDBJ whole genome shotgun (WGS) entry which is preliminary data.</text>
</comment>
<feature type="domain" description="Phosphatidic acid phosphatase type 2/haloperoxidase" evidence="5">
    <location>
        <begin position="81"/>
        <end position="232"/>
    </location>
</feature>
<keyword evidence="7" id="KW-1185">Reference proteome</keyword>
<feature type="transmembrane region" description="Helical" evidence="4">
    <location>
        <begin position="12"/>
        <end position="36"/>
    </location>
</feature>